<name>A0A1S3DC53_DIACI</name>
<evidence type="ECO:0000256" key="1">
    <source>
        <dbReference type="SAM" id="SignalP"/>
    </source>
</evidence>
<feature type="signal peptide" evidence="1">
    <location>
        <begin position="1"/>
        <end position="20"/>
    </location>
</feature>
<dbReference type="AlphaFoldDB" id="A0A1S3DC53"/>
<dbReference type="RefSeq" id="XP_008477955.1">
    <property type="nucleotide sequence ID" value="XM_008479733.3"/>
</dbReference>
<evidence type="ECO:0000313" key="2">
    <source>
        <dbReference type="Proteomes" id="UP000079169"/>
    </source>
</evidence>
<dbReference type="PaxDb" id="121845-A0A1S3DC53"/>
<feature type="chain" id="PRO_5010233603" evidence="1">
    <location>
        <begin position="21"/>
        <end position="336"/>
    </location>
</feature>
<keyword evidence="1" id="KW-0732">Signal</keyword>
<sequence length="336" mass="40058">MALSGLDIFKLVTLVTVVSCQHDSEERYEYYRKKYPQVRWYTTQEPDYYDLLQTPGPTPTPDPYAAKHFDNSTEKFMGQIIFREFMPLKLTIKRHYRLQNVLRTNFEGAEAFEVFIVSKMFRGVPDWKVREQMVVNALKKDMPWDIRGLALILTSKYEYDHVPDKLTEDKLKKFAAIVHTKQLILEGGFLNKTTTWSPREHYYKLLDLGRRLHGPNFDERVHDNPLINDEERQLAIDYHQYVEDRIEKNTNQKLKLLEQYRKELSEEMGVKLRNDTVLQGVKKIFTLTSFEERLQNFDDLDKRFPINLETDLDKVEPNKYYYEDQEVVDNRATMFA</sequence>
<gene>
    <name evidence="3" type="primary">LOC103514813</name>
</gene>
<reference evidence="3" key="1">
    <citation type="submission" date="2025-08" db="UniProtKB">
        <authorList>
            <consortium name="RefSeq"/>
        </authorList>
    </citation>
    <scope>IDENTIFICATION</scope>
</reference>
<protein>
    <submittedName>
        <fullName evidence="3">Uncharacterized protein LOC103514813</fullName>
    </submittedName>
</protein>
<dbReference type="InterPro" id="IPR036065">
    <property type="entry name" value="BolA-like_sf"/>
</dbReference>
<dbReference type="KEGG" id="dci:103514813"/>
<organism evidence="2 3">
    <name type="scientific">Diaphorina citri</name>
    <name type="common">Asian citrus psyllid</name>
    <dbReference type="NCBI Taxonomy" id="121845"/>
    <lineage>
        <taxon>Eukaryota</taxon>
        <taxon>Metazoa</taxon>
        <taxon>Ecdysozoa</taxon>
        <taxon>Arthropoda</taxon>
        <taxon>Hexapoda</taxon>
        <taxon>Insecta</taxon>
        <taxon>Pterygota</taxon>
        <taxon>Neoptera</taxon>
        <taxon>Paraneoptera</taxon>
        <taxon>Hemiptera</taxon>
        <taxon>Sternorrhyncha</taxon>
        <taxon>Psylloidea</taxon>
        <taxon>Psyllidae</taxon>
        <taxon>Diaphorininae</taxon>
        <taxon>Diaphorina</taxon>
    </lineage>
</organism>
<evidence type="ECO:0000313" key="3">
    <source>
        <dbReference type="RefSeq" id="XP_008477955.1"/>
    </source>
</evidence>
<dbReference type="Proteomes" id="UP000079169">
    <property type="component" value="Unplaced"/>
</dbReference>
<proteinExistence type="predicted"/>
<dbReference type="SUPFAM" id="SSF82657">
    <property type="entry name" value="BolA-like"/>
    <property type="match status" value="1"/>
</dbReference>
<dbReference type="GeneID" id="103514813"/>
<accession>A0A1S3DC53</accession>
<keyword evidence="2" id="KW-1185">Reference proteome</keyword>